<name>A0A6A5Q9N4_AMPQU</name>
<feature type="region of interest" description="Disordered" evidence="1">
    <location>
        <begin position="156"/>
        <end position="288"/>
    </location>
</feature>
<accession>A0A6A5Q9N4</accession>
<sequence>MSCHSLSTTRTPSPPPPPANPANTPMPLPPATPRATTSASASSSSSASRKLPATPRSASLASPTPRTPGGTLRACSSDPDAMTLVKVHTAKCTECDKRNKDTMLRCPGCTFQICKPCRERRTKRGRGLTHGGMMSPGGLGSGLGSGGGFVRRRVLGSFGTTPPGVAVKKEEEDGDGDVLMEEKGKGKVVAKPAASKKRPAPKKSKTTVLDESSDDEFNPDPASATTNKRRRTTLTITDSPTATSARPSRTVPTSSAHLTYIPPSSPSTSSTSGAEVPASDGTHPSNLSSELTQKAWQLDGGNAAPTGRIQEMLEEHGVNTPENRYDEHLLQRYNPVMTNPIISIPAAVKRMADKTPRLSAEQKVDLRNKAHLALTVRDLINTKTSEYQSKELSADESDELVSAIKEAARKWAMRTWDTLPNGYQKTVARGLDMRLDHIEAAYKAQLLEVLEQCAARKLGEFTQDRLDQAKGAVEGCEGGI</sequence>
<gene>
    <name evidence="2" type="ORF">BDU57DRAFT_533038</name>
</gene>
<dbReference type="AlphaFoldDB" id="A0A6A5Q9N4"/>
<protein>
    <submittedName>
        <fullName evidence="2">Uncharacterized protein</fullName>
    </submittedName>
</protein>
<dbReference type="OrthoDB" id="4755622at2759"/>
<evidence type="ECO:0000256" key="1">
    <source>
        <dbReference type="SAM" id="MobiDB-lite"/>
    </source>
</evidence>
<feature type="compositionally biased region" description="Polar residues" evidence="1">
    <location>
        <begin position="233"/>
        <end position="257"/>
    </location>
</feature>
<proteinExistence type="predicted"/>
<feature type="compositionally biased region" description="Low complexity" evidence="1">
    <location>
        <begin position="1"/>
        <end position="11"/>
    </location>
</feature>
<evidence type="ECO:0000313" key="3">
    <source>
        <dbReference type="Proteomes" id="UP000800096"/>
    </source>
</evidence>
<feature type="compositionally biased region" description="Low complexity" evidence="1">
    <location>
        <begin position="33"/>
        <end position="54"/>
    </location>
</feature>
<reference evidence="2" key="1">
    <citation type="journal article" date="2020" name="Stud. Mycol.">
        <title>101 Dothideomycetes genomes: a test case for predicting lifestyles and emergence of pathogens.</title>
        <authorList>
            <person name="Haridas S."/>
            <person name="Albert R."/>
            <person name="Binder M."/>
            <person name="Bloem J."/>
            <person name="Labutti K."/>
            <person name="Salamov A."/>
            <person name="Andreopoulos B."/>
            <person name="Baker S."/>
            <person name="Barry K."/>
            <person name="Bills G."/>
            <person name="Bluhm B."/>
            <person name="Cannon C."/>
            <person name="Castanera R."/>
            <person name="Culley D."/>
            <person name="Daum C."/>
            <person name="Ezra D."/>
            <person name="Gonzalez J."/>
            <person name="Henrissat B."/>
            <person name="Kuo A."/>
            <person name="Liang C."/>
            <person name="Lipzen A."/>
            <person name="Lutzoni F."/>
            <person name="Magnuson J."/>
            <person name="Mondo S."/>
            <person name="Nolan M."/>
            <person name="Ohm R."/>
            <person name="Pangilinan J."/>
            <person name="Park H.-J."/>
            <person name="Ramirez L."/>
            <person name="Alfaro M."/>
            <person name="Sun H."/>
            <person name="Tritt A."/>
            <person name="Yoshinaga Y."/>
            <person name="Zwiers L.-H."/>
            <person name="Turgeon B."/>
            <person name="Goodwin S."/>
            <person name="Spatafora J."/>
            <person name="Crous P."/>
            <person name="Grigoriev I."/>
        </authorList>
    </citation>
    <scope>NUCLEOTIDE SEQUENCE</scope>
    <source>
        <strain evidence="2">HMLAC05119</strain>
    </source>
</reference>
<dbReference type="Proteomes" id="UP000800096">
    <property type="component" value="Unassembled WGS sequence"/>
</dbReference>
<organism evidence="2 3">
    <name type="scientific">Ampelomyces quisqualis</name>
    <name type="common">Powdery mildew agent</name>
    <dbReference type="NCBI Taxonomy" id="50730"/>
    <lineage>
        <taxon>Eukaryota</taxon>
        <taxon>Fungi</taxon>
        <taxon>Dikarya</taxon>
        <taxon>Ascomycota</taxon>
        <taxon>Pezizomycotina</taxon>
        <taxon>Dothideomycetes</taxon>
        <taxon>Pleosporomycetidae</taxon>
        <taxon>Pleosporales</taxon>
        <taxon>Pleosporineae</taxon>
        <taxon>Phaeosphaeriaceae</taxon>
        <taxon>Ampelomyces</taxon>
    </lineage>
</organism>
<evidence type="ECO:0000313" key="2">
    <source>
        <dbReference type="EMBL" id="KAF1912133.1"/>
    </source>
</evidence>
<dbReference type="EMBL" id="ML979141">
    <property type="protein sequence ID" value="KAF1912133.1"/>
    <property type="molecule type" value="Genomic_DNA"/>
</dbReference>
<feature type="compositionally biased region" description="Basic residues" evidence="1">
    <location>
        <begin position="194"/>
        <end position="205"/>
    </location>
</feature>
<keyword evidence="3" id="KW-1185">Reference proteome</keyword>
<feature type="compositionally biased region" description="Pro residues" evidence="1">
    <location>
        <begin position="12"/>
        <end position="32"/>
    </location>
</feature>
<feature type="region of interest" description="Disordered" evidence="1">
    <location>
        <begin position="1"/>
        <end position="77"/>
    </location>
</feature>